<organism evidence="2 3">
    <name type="scientific">Schizophyllum amplum</name>
    <dbReference type="NCBI Taxonomy" id="97359"/>
    <lineage>
        <taxon>Eukaryota</taxon>
        <taxon>Fungi</taxon>
        <taxon>Dikarya</taxon>
        <taxon>Basidiomycota</taxon>
        <taxon>Agaricomycotina</taxon>
        <taxon>Agaricomycetes</taxon>
        <taxon>Agaricomycetidae</taxon>
        <taxon>Agaricales</taxon>
        <taxon>Schizophyllaceae</taxon>
        <taxon>Schizophyllum</taxon>
    </lineage>
</organism>
<keyword evidence="3" id="KW-1185">Reference proteome</keyword>
<dbReference type="OrthoDB" id="10251155at2759"/>
<protein>
    <submittedName>
        <fullName evidence="2">Uncharacterized protein</fullName>
    </submittedName>
</protein>
<sequence length="348" mass="37618">MAASWPAFQNSHLFKLSRNTHKFYCTKCSPPGQGKARHMTGAEAIEHELSDPVHTQLVQGLNNPELPQPSSSKPDPHALTAARLESLGNSYTHGTVFYYTEDVNYQVAFWNRSIAGAEHGVDLRYQDFFDSLAAYKARYSGWEEPDEYEDVDDFGVVIGPTLPGAEVRKVKRAAPDWGSSGSDADWPEAAVPVQEPENARGAQAPGWETTPAGWAENRPNLWDEYGLAEWDAAAPAGWEEEAPVNLWEGYDAAAAPADRPRDKRGGKGARAQGVQTVEVNPADKAPGGAEQEGAADTASCDLREGEDEGDAAREDDIASPTSEAIVQAKVVHGGGADLSRRSTMLISR</sequence>
<proteinExistence type="predicted"/>
<reference evidence="2 3" key="1">
    <citation type="journal article" date="2019" name="New Phytol.">
        <title>Comparative genomics reveals unique wood-decay strategies and fruiting body development in the Schizophyllaceae.</title>
        <authorList>
            <person name="Almasi E."/>
            <person name="Sahu N."/>
            <person name="Krizsan K."/>
            <person name="Balint B."/>
            <person name="Kovacs G.M."/>
            <person name="Kiss B."/>
            <person name="Cseklye J."/>
            <person name="Drula E."/>
            <person name="Henrissat B."/>
            <person name="Nagy I."/>
            <person name="Chovatia M."/>
            <person name="Adam C."/>
            <person name="LaButti K."/>
            <person name="Lipzen A."/>
            <person name="Riley R."/>
            <person name="Grigoriev I.V."/>
            <person name="Nagy L.G."/>
        </authorList>
    </citation>
    <scope>NUCLEOTIDE SEQUENCE [LARGE SCALE GENOMIC DNA]</scope>
    <source>
        <strain evidence="2 3">NL-1724</strain>
    </source>
</reference>
<feature type="region of interest" description="Disordered" evidence="1">
    <location>
        <begin position="255"/>
        <end position="323"/>
    </location>
</feature>
<name>A0A550CNN5_9AGAR</name>
<dbReference type="AlphaFoldDB" id="A0A550CNN5"/>
<accession>A0A550CNN5</accession>
<gene>
    <name evidence="2" type="ORF">BD626DRAFT_202753</name>
</gene>
<evidence type="ECO:0000256" key="1">
    <source>
        <dbReference type="SAM" id="MobiDB-lite"/>
    </source>
</evidence>
<evidence type="ECO:0000313" key="2">
    <source>
        <dbReference type="EMBL" id="TRM66411.1"/>
    </source>
</evidence>
<evidence type="ECO:0000313" key="3">
    <source>
        <dbReference type="Proteomes" id="UP000320762"/>
    </source>
</evidence>
<dbReference type="Proteomes" id="UP000320762">
    <property type="component" value="Unassembled WGS sequence"/>
</dbReference>
<comment type="caution">
    <text evidence="2">The sequence shown here is derived from an EMBL/GenBank/DDBJ whole genome shotgun (WGS) entry which is preliminary data.</text>
</comment>
<dbReference type="EMBL" id="VDMD01000004">
    <property type="protein sequence ID" value="TRM66411.1"/>
    <property type="molecule type" value="Genomic_DNA"/>
</dbReference>